<dbReference type="PANTHER" id="PTHR43603:SF1">
    <property type="entry name" value="ZINC-REGULATED GTPASE METALLOPROTEIN ACTIVATOR 1"/>
    <property type="match status" value="1"/>
</dbReference>
<feature type="domain" description="CobW C-terminal" evidence="1">
    <location>
        <begin position="205"/>
        <end position="306"/>
    </location>
</feature>
<dbReference type="SMART" id="SM00833">
    <property type="entry name" value="CobW_C"/>
    <property type="match status" value="1"/>
</dbReference>
<comment type="caution">
    <text evidence="2">The sequence shown here is derived from an EMBL/GenBank/DDBJ whole genome shotgun (WGS) entry which is preliminary data.</text>
</comment>
<dbReference type="InterPro" id="IPR051927">
    <property type="entry name" value="Zn_Chap_cDPG_Synth"/>
</dbReference>
<reference evidence="3" key="1">
    <citation type="journal article" date="2019" name="Int. J. Syst. Evol. Microbiol.">
        <title>The Global Catalogue of Microorganisms (GCM) 10K type strain sequencing project: providing services to taxonomists for standard genome sequencing and annotation.</title>
        <authorList>
            <consortium name="The Broad Institute Genomics Platform"/>
            <consortium name="The Broad Institute Genome Sequencing Center for Infectious Disease"/>
            <person name="Wu L."/>
            <person name="Ma J."/>
        </authorList>
    </citation>
    <scope>NUCLEOTIDE SEQUENCE [LARGE SCALE GENOMIC DNA]</scope>
    <source>
        <strain evidence="3">JCM 14919</strain>
    </source>
</reference>
<dbReference type="Gene3D" id="3.40.50.300">
    <property type="entry name" value="P-loop containing nucleotide triphosphate hydrolases"/>
    <property type="match status" value="1"/>
</dbReference>
<keyword evidence="3" id="KW-1185">Reference proteome</keyword>
<dbReference type="EMBL" id="BAAAOP010000005">
    <property type="protein sequence ID" value="GAA2186923.1"/>
    <property type="molecule type" value="Genomic_DNA"/>
</dbReference>
<dbReference type="Pfam" id="PF07683">
    <property type="entry name" value="CobW_C"/>
    <property type="match status" value="1"/>
</dbReference>
<organism evidence="2 3">
    <name type="scientific">Leucobacter alluvii</name>
    <dbReference type="NCBI Taxonomy" id="340321"/>
    <lineage>
        <taxon>Bacteria</taxon>
        <taxon>Bacillati</taxon>
        <taxon>Actinomycetota</taxon>
        <taxon>Actinomycetes</taxon>
        <taxon>Micrococcales</taxon>
        <taxon>Microbacteriaceae</taxon>
        <taxon>Leucobacter</taxon>
    </lineage>
</organism>
<dbReference type="SUPFAM" id="SSF90002">
    <property type="entry name" value="Hypothetical protein YjiA, C-terminal domain"/>
    <property type="match status" value="1"/>
</dbReference>
<sequence>METIEITAVVGACAPERRAFAQRRATQIGAPLLTAARLSASADPALEAVTVAPWFGSSGAVVIELPADVRATDVMRAFSEDSERIRLTHLICVVDAAHLLTDVMRDDYLPQRGDALFVARAELLITQMEHASQIVLVNWESQATAQLAALMALVHHLAPRARLRLQQDGSDPIAPPTALSRSQDRAGWIAVLNDELDPYMTDARVTAFRYTHERPLHAGRLQALLDHRIEPGEFGFVVRSAGFCRLASRPRTIASWDHVGRVISFEPIGAGGISPAAELLAIGQDLAFIGLDLDIAGITAALDAVALTDVEFSAGPEAWLRLPDPFPEWATAEESPG</sequence>
<dbReference type="InterPro" id="IPR027417">
    <property type="entry name" value="P-loop_NTPase"/>
</dbReference>
<dbReference type="PANTHER" id="PTHR43603">
    <property type="entry name" value="COBW DOMAIN-CONTAINING PROTEIN DDB_G0274527"/>
    <property type="match status" value="1"/>
</dbReference>
<proteinExistence type="predicted"/>
<protein>
    <recommendedName>
        <fullName evidence="1">CobW C-terminal domain-containing protein</fullName>
    </recommendedName>
</protein>
<evidence type="ECO:0000313" key="2">
    <source>
        <dbReference type="EMBL" id="GAA2186923.1"/>
    </source>
</evidence>
<gene>
    <name evidence="2" type="ORF">GCM10009786_09630</name>
</gene>
<accession>A0ABP5MV68</accession>
<dbReference type="RefSeq" id="WP_346057585.1">
    <property type="nucleotide sequence ID" value="NZ_BAAAOP010000005.1"/>
</dbReference>
<name>A0ABP5MV68_9MICO</name>
<evidence type="ECO:0000313" key="3">
    <source>
        <dbReference type="Proteomes" id="UP001501084"/>
    </source>
</evidence>
<dbReference type="Proteomes" id="UP001501084">
    <property type="component" value="Unassembled WGS sequence"/>
</dbReference>
<dbReference type="InterPro" id="IPR011629">
    <property type="entry name" value="CobW-like_C"/>
</dbReference>
<evidence type="ECO:0000259" key="1">
    <source>
        <dbReference type="SMART" id="SM00833"/>
    </source>
</evidence>